<evidence type="ECO:0000313" key="2">
    <source>
        <dbReference type="Proteomes" id="UP001152531"/>
    </source>
</evidence>
<comment type="caution">
    <text evidence="1">The sequence shown here is derived from an EMBL/GenBank/DDBJ whole genome shotgun (WGS) entry which is preliminary data.</text>
</comment>
<proteinExistence type="predicted"/>
<organism evidence="1 2">
    <name type="scientific">[Candida] jaroonii</name>
    <dbReference type="NCBI Taxonomy" id="467808"/>
    <lineage>
        <taxon>Eukaryota</taxon>
        <taxon>Fungi</taxon>
        <taxon>Dikarya</taxon>
        <taxon>Ascomycota</taxon>
        <taxon>Saccharomycotina</taxon>
        <taxon>Pichiomycetes</taxon>
        <taxon>Debaryomycetaceae</taxon>
        <taxon>Yamadazyma</taxon>
    </lineage>
</organism>
<keyword evidence="2" id="KW-1185">Reference proteome</keyword>
<name>A0ACA9YF20_9ASCO</name>
<reference evidence="1" key="1">
    <citation type="submission" date="2022-06" db="EMBL/GenBank/DDBJ databases">
        <authorList>
            <person name="Legras J.-L."/>
            <person name="Devillers H."/>
            <person name="Grondin C."/>
        </authorList>
    </citation>
    <scope>NUCLEOTIDE SEQUENCE</scope>
    <source>
        <strain evidence="1">CLIB 1444</strain>
    </source>
</reference>
<dbReference type="EMBL" id="CALSDN010000012">
    <property type="protein sequence ID" value="CAH6723043.1"/>
    <property type="molecule type" value="Genomic_DNA"/>
</dbReference>
<evidence type="ECO:0000313" key="1">
    <source>
        <dbReference type="EMBL" id="CAH6723043.1"/>
    </source>
</evidence>
<dbReference type="Proteomes" id="UP001152531">
    <property type="component" value="Unassembled WGS sequence"/>
</dbReference>
<accession>A0ACA9YF20</accession>
<protein>
    <submittedName>
        <fullName evidence="1">Uncharacterized protein</fullName>
    </submittedName>
</protein>
<sequence length="153" mass="16793">MEPDMCPVSYPRNSPSSPSVSYLSTKNLLSEGPLSKFCVKFCRISLAQGFFEDRLSVVSSRTKEVPSLLHNTCLVCLGCFASQLKVSCSEVPCQKLPMEVFFSKISCSRFPQLKAFSICPASQSKVSCSEVVLQGPTVKSFLSKISTPRSFVE</sequence>
<gene>
    <name evidence="1" type="ORF">CLIB1444_12S02960</name>
</gene>